<reference evidence="3" key="1">
    <citation type="submission" date="2025-08" db="UniProtKB">
        <authorList>
            <consortium name="RefSeq"/>
        </authorList>
    </citation>
    <scope>IDENTIFICATION</scope>
    <source>
        <tissue evidence="3">Seedling</tissue>
    </source>
</reference>
<dbReference type="PANTHER" id="PTHR33257">
    <property type="entry name" value="OS05G0165500 PROTEIN"/>
    <property type="match status" value="1"/>
</dbReference>
<organism evidence="2 3">
    <name type="scientific">Ziziphus jujuba</name>
    <name type="common">Chinese jujube</name>
    <name type="synonym">Ziziphus sativa</name>
    <dbReference type="NCBI Taxonomy" id="326968"/>
    <lineage>
        <taxon>Eukaryota</taxon>
        <taxon>Viridiplantae</taxon>
        <taxon>Streptophyta</taxon>
        <taxon>Embryophyta</taxon>
        <taxon>Tracheophyta</taxon>
        <taxon>Spermatophyta</taxon>
        <taxon>Magnoliopsida</taxon>
        <taxon>eudicotyledons</taxon>
        <taxon>Gunneridae</taxon>
        <taxon>Pentapetalae</taxon>
        <taxon>rosids</taxon>
        <taxon>fabids</taxon>
        <taxon>Rosales</taxon>
        <taxon>Rhamnaceae</taxon>
        <taxon>Paliureae</taxon>
        <taxon>Ziziphus</taxon>
    </lineage>
</organism>
<gene>
    <name evidence="3" type="primary">LOC125421098</name>
</gene>
<evidence type="ECO:0000313" key="3">
    <source>
        <dbReference type="RefSeq" id="XP_048324839.2"/>
    </source>
</evidence>
<name>A0ABM3IB45_ZIZJJ</name>
<sequence length="192" mass="21351">MTEKNKFSKRLTKELSMANFSHEEYYYHGEASVSVPFMWESEPGTPKVGHFRETTLPPLTPPPSYCYSTSSKSTNIRKPSKSYTLLQAIFPKRHASSKNSTTPLPSSPALSSSSSSASSSSSTRSTSYSVPSSPITPWKFRGRGKMASRRLSVDSRMVNDDQYEEHRSSLCLFGRGTNNKNNNRSRAAALHP</sequence>
<feature type="compositionally biased region" description="Low complexity" evidence="1">
    <location>
        <begin position="65"/>
        <end position="74"/>
    </location>
</feature>
<dbReference type="RefSeq" id="XP_048324839.2">
    <property type="nucleotide sequence ID" value="XM_048468882.2"/>
</dbReference>
<evidence type="ECO:0000256" key="1">
    <source>
        <dbReference type="SAM" id="MobiDB-lite"/>
    </source>
</evidence>
<feature type="region of interest" description="Disordered" evidence="1">
    <location>
        <begin position="49"/>
        <end position="78"/>
    </location>
</feature>
<protein>
    <submittedName>
        <fullName evidence="3">Uncharacterized protein LOC125421098</fullName>
    </submittedName>
</protein>
<dbReference type="Proteomes" id="UP001652623">
    <property type="component" value="Chromosome 10"/>
</dbReference>
<dbReference type="GeneID" id="125421098"/>
<feature type="compositionally biased region" description="Low complexity" evidence="1">
    <location>
        <begin position="100"/>
        <end position="137"/>
    </location>
</feature>
<accession>A0ABM3IB45</accession>
<dbReference type="PANTHER" id="PTHR33257:SF4">
    <property type="entry name" value="EXPRESSED PROTEIN"/>
    <property type="match status" value="1"/>
</dbReference>
<keyword evidence="2" id="KW-1185">Reference proteome</keyword>
<feature type="region of interest" description="Disordered" evidence="1">
    <location>
        <begin position="92"/>
        <end position="192"/>
    </location>
</feature>
<evidence type="ECO:0000313" key="2">
    <source>
        <dbReference type="Proteomes" id="UP001652623"/>
    </source>
</evidence>
<proteinExistence type="predicted"/>
<feature type="compositionally biased region" description="Basic and acidic residues" evidence="1">
    <location>
        <begin position="151"/>
        <end position="168"/>
    </location>
</feature>